<dbReference type="PANTHER" id="PTHR30146">
    <property type="entry name" value="LACI-RELATED TRANSCRIPTIONAL REPRESSOR"/>
    <property type="match status" value="1"/>
</dbReference>
<organism evidence="6 7">
    <name type="scientific">Nocardioides luteus</name>
    <dbReference type="NCBI Taxonomy" id="1844"/>
    <lineage>
        <taxon>Bacteria</taxon>
        <taxon>Bacillati</taxon>
        <taxon>Actinomycetota</taxon>
        <taxon>Actinomycetes</taxon>
        <taxon>Propionibacteriales</taxon>
        <taxon>Nocardioidaceae</taxon>
        <taxon>Nocardioides</taxon>
    </lineage>
</organism>
<dbReference type="Gene3D" id="3.40.50.2300">
    <property type="match status" value="2"/>
</dbReference>
<dbReference type="SUPFAM" id="SSF47413">
    <property type="entry name" value="lambda repressor-like DNA-binding domains"/>
    <property type="match status" value="1"/>
</dbReference>
<name>A0A1J4N7H0_9ACTN</name>
<evidence type="ECO:0000256" key="1">
    <source>
        <dbReference type="ARBA" id="ARBA00022491"/>
    </source>
</evidence>
<feature type="domain" description="HTH lacI-type" evidence="5">
    <location>
        <begin position="1"/>
        <end position="55"/>
    </location>
</feature>
<accession>A0A1J4N7H0</accession>
<dbReference type="InterPro" id="IPR028082">
    <property type="entry name" value="Peripla_BP_I"/>
</dbReference>
<keyword evidence="7" id="KW-1185">Reference proteome</keyword>
<dbReference type="InterPro" id="IPR046335">
    <property type="entry name" value="LacI/GalR-like_sensor"/>
</dbReference>
<dbReference type="PROSITE" id="PS00356">
    <property type="entry name" value="HTH_LACI_1"/>
    <property type="match status" value="1"/>
</dbReference>
<protein>
    <submittedName>
        <fullName evidence="6">LacI family transcriptional regulator</fullName>
    </submittedName>
</protein>
<keyword evidence="3" id="KW-0238">DNA-binding</keyword>
<dbReference type="Gene3D" id="1.10.260.40">
    <property type="entry name" value="lambda repressor-like DNA-binding domains"/>
    <property type="match status" value="1"/>
</dbReference>
<dbReference type="CDD" id="cd01392">
    <property type="entry name" value="HTH_LacI"/>
    <property type="match status" value="1"/>
</dbReference>
<dbReference type="PANTHER" id="PTHR30146:SF148">
    <property type="entry name" value="HTH-TYPE TRANSCRIPTIONAL REPRESSOR PURR-RELATED"/>
    <property type="match status" value="1"/>
</dbReference>
<evidence type="ECO:0000256" key="4">
    <source>
        <dbReference type="ARBA" id="ARBA00023163"/>
    </source>
</evidence>
<evidence type="ECO:0000256" key="2">
    <source>
        <dbReference type="ARBA" id="ARBA00023015"/>
    </source>
</evidence>
<dbReference type="STRING" id="1844.UG56_013150"/>
<dbReference type="AlphaFoldDB" id="A0A1J4N7H0"/>
<evidence type="ECO:0000313" key="7">
    <source>
        <dbReference type="Proteomes" id="UP000033772"/>
    </source>
</evidence>
<dbReference type="GO" id="GO:0003700">
    <property type="term" value="F:DNA-binding transcription factor activity"/>
    <property type="evidence" value="ECO:0007669"/>
    <property type="project" value="TreeGrafter"/>
</dbReference>
<keyword evidence="4" id="KW-0804">Transcription</keyword>
<dbReference type="GO" id="GO:0000976">
    <property type="term" value="F:transcription cis-regulatory region binding"/>
    <property type="evidence" value="ECO:0007669"/>
    <property type="project" value="TreeGrafter"/>
</dbReference>
<dbReference type="CDD" id="cd06288">
    <property type="entry name" value="PBP1_sucrose_transcription_regulator"/>
    <property type="match status" value="1"/>
</dbReference>
<proteinExistence type="predicted"/>
<dbReference type="Pfam" id="PF13377">
    <property type="entry name" value="Peripla_BP_3"/>
    <property type="match status" value="1"/>
</dbReference>
<dbReference type="InterPro" id="IPR000843">
    <property type="entry name" value="HTH_LacI"/>
</dbReference>
<dbReference type="InterPro" id="IPR010982">
    <property type="entry name" value="Lambda_DNA-bd_dom_sf"/>
</dbReference>
<dbReference type="EMBL" id="JZDQ02000016">
    <property type="protein sequence ID" value="OIJ26425.1"/>
    <property type="molecule type" value="Genomic_DNA"/>
</dbReference>
<evidence type="ECO:0000256" key="3">
    <source>
        <dbReference type="ARBA" id="ARBA00023125"/>
    </source>
</evidence>
<comment type="caution">
    <text evidence="6">The sequence shown here is derived from an EMBL/GenBank/DDBJ whole genome shotgun (WGS) entry which is preliminary data.</text>
</comment>
<evidence type="ECO:0000313" key="6">
    <source>
        <dbReference type="EMBL" id="OIJ26425.1"/>
    </source>
</evidence>
<keyword evidence="2" id="KW-0805">Transcription regulation</keyword>
<reference evidence="6" key="1">
    <citation type="submission" date="2016-10" db="EMBL/GenBank/DDBJ databases">
        <title>Draft Genome Sequence of Nocardioides luteus Strain BAFB, an Alkane-Degrading Bacterium Isolated from JP-7 Polluted Soil.</title>
        <authorList>
            <person name="Brown L."/>
            <person name="Ruiz O.N."/>
            <person name="Gunasekera T."/>
        </authorList>
    </citation>
    <scope>NUCLEOTIDE SEQUENCE [LARGE SCALE GENOMIC DNA]</scope>
    <source>
        <strain evidence="6">BAFB</strain>
    </source>
</reference>
<keyword evidence="1" id="KW-0678">Repressor</keyword>
<gene>
    <name evidence="6" type="ORF">UG56_013150</name>
</gene>
<dbReference type="SMART" id="SM00354">
    <property type="entry name" value="HTH_LACI"/>
    <property type="match status" value="1"/>
</dbReference>
<sequence>MKDVAKRAGVSQPTVSFVLNDRRDVSVAEETRARVLEAAAELNFRPNRAAQSLRSNRPYTIGVITDQIVSQPYAGQILLGIQQAVQPDGYVCYVVERAGTADTRDDAVSNLLAQGVAGVVYASHGANPIRASRGARDTRSVYVNCWPHVDGEQACVVLADEYAGGAMAARAAFEAGHRDVVFLGGFRDDYACHERERGFVDAARQAGLDPDKLRRVYGGYQIGSGYQLALSVLQESAPTALVCGNDRMAVGALLAVHSLGLECPRDVSIIGYDDQPDIADQVHPALTTVRLPHLEMGALAGQLMLADGDPDPGRHLVDCELVVRSSLAAPRAGA</sequence>
<dbReference type="SUPFAM" id="SSF53822">
    <property type="entry name" value="Periplasmic binding protein-like I"/>
    <property type="match status" value="1"/>
</dbReference>
<dbReference type="PROSITE" id="PS50932">
    <property type="entry name" value="HTH_LACI_2"/>
    <property type="match status" value="1"/>
</dbReference>
<dbReference type="Pfam" id="PF00356">
    <property type="entry name" value="LacI"/>
    <property type="match status" value="1"/>
</dbReference>
<evidence type="ECO:0000259" key="5">
    <source>
        <dbReference type="PROSITE" id="PS50932"/>
    </source>
</evidence>
<dbReference type="Proteomes" id="UP000033772">
    <property type="component" value="Unassembled WGS sequence"/>
</dbReference>